<organism evidence="2 3">
    <name type="scientific">Sphaerotilus microaerophilus</name>
    <dbReference type="NCBI Taxonomy" id="2914710"/>
    <lineage>
        <taxon>Bacteria</taxon>
        <taxon>Pseudomonadati</taxon>
        <taxon>Pseudomonadota</taxon>
        <taxon>Betaproteobacteria</taxon>
        <taxon>Burkholderiales</taxon>
        <taxon>Sphaerotilaceae</taxon>
        <taxon>Sphaerotilus</taxon>
    </lineage>
</organism>
<dbReference type="PANTHER" id="PTHR30007">
    <property type="entry name" value="PHP DOMAIN PROTEIN"/>
    <property type="match status" value="1"/>
</dbReference>
<name>A0ABN6PRZ5_9BURK</name>
<keyword evidence="3" id="KW-1185">Reference proteome</keyword>
<proteinExistence type="predicted"/>
<dbReference type="Proteomes" id="UP001057498">
    <property type="component" value="Chromosome"/>
</dbReference>
<dbReference type="PANTHER" id="PTHR30007:SF0">
    <property type="entry name" value="TRANSPOSASE"/>
    <property type="match status" value="1"/>
</dbReference>
<evidence type="ECO:0000259" key="1">
    <source>
        <dbReference type="Pfam" id="PF01609"/>
    </source>
</evidence>
<dbReference type="InterPro" id="IPR002559">
    <property type="entry name" value="Transposase_11"/>
</dbReference>
<sequence>MHKSFSRWAAAGTFEAMHDRLRQQWRDRMGRTPEPSAAIIDAQSTRSTAQGGDTGFDAGKKVKGRKRHLVVDTLGLLLAVTVTAASVQDRDGAASVVAKACAKVPGLKKLYADAAYGGQCALAIEKTHGISVEVVRHPANRSTGTWNSTQQPLWPEVVASGFVVQPKRWVVERTHAWNERARRLVAHHDRSTWAPVAWVWLTEARILATRLAQ</sequence>
<accession>A0ABN6PRZ5</accession>
<gene>
    <name evidence="2" type="ORF">CATMQ487_28310</name>
</gene>
<dbReference type="EMBL" id="AP025730">
    <property type="protein sequence ID" value="BDI05861.1"/>
    <property type="molecule type" value="Genomic_DNA"/>
</dbReference>
<dbReference type="Pfam" id="PF01609">
    <property type="entry name" value="DDE_Tnp_1"/>
    <property type="match status" value="1"/>
</dbReference>
<evidence type="ECO:0000313" key="3">
    <source>
        <dbReference type="Proteomes" id="UP001057498"/>
    </source>
</evidence>
<evidence type="ECO:0000313" key="2">
    <source>
        <dbReference type="EMBL" id="BDI05861.1"/>
    </source>
</evidence>
<feature type="domain" description="Transposase IS4-like" evidence="1">
    <location>
        <begin position="34"/>
        <end position="184"/>
    </location>
</feature>
<reference evidence="2" key="1">
    <citation type="submission" date="2022-04" db="EMBL/GenBank/DDBJ databases">
        <title>Whole genome sequence of Sphaerotilus sp. FB-5.</title>
        <authorList>
            <person name="Takeda M."/>
            <person name="Narihara S."/>
            <person name="Akimoto M."/>
            <person name="Akimoto R."/>
            <person name="Nishiyashiki S."/>
            <person name="Murakami T."/>
        </authorList>
    </citation>
    <scope>NUCLEOTIDE SEQUENCE</scope>
    <source>
        <strain evidence="2">FB-5</strain>
    </source>
</reference>
<protein>
    <recommendedName>
        <fullName evidence="1">Transposase IS4-like domain-containing protein</fullName>
    </recommendedName>
</protein>
<dbReference type="NCBIfam" id="NF033580">
    <property type="entry name" value="transpos_IS5_3"/>
    <property type="match status" value="1"/>
</dbReference>